<dbReference type="FunFam" id="1.10.8.60:FF:000138">
    <property type="entry name" value="ATP-dependent Clp protease ATP-binding subunit ClpX"/>
    <property type="match status" value="1"/>
</dbReference>
<dbReference type="GO" id="GO:0016887">
    <property type="term" value="F:ATP hydrolysis activity"/>
    <property type="evidence" value="ECO:0007669"/>
    <property type="project" value="InterPro"/>
</dbReference>
<name>A0AAD9FMW8_PAPLA</name>
<evidence type="ECO:0000313" key="7">
    <source>
        <dbReference type="Proteomes" id="UP001182556"/>
    </source>
</evidence>
<keyword evidence="7" id="KW-1185">Reference proteome</keyword>
<feature type="compositionally biased region" description="Basic and acidic residues" evidence="3">
    <location>
        <begin position="272"/>
        <end position="282"/>
    </location>
</feature>
<dbReference type="InterPro" id="IPR050052">
    <property type="entry name" value="ATP-dep_Clp_protease_ClpX"/>
</dbReference>
<keyword evidence="1" id="KW-0547">Nucleotide-binding</keyword>
<keyword evidence="6" id="KW-0378">Hydrolase</keyword>
<dbReference type="Gene3D" id="1.10.8.60">
    <property type="match status" value="1"/>
</dbReference>
<evidence type="ECO:0000259" key="4">
    <source>
        <dbReference type="SMART" id="SM00382"/>
    </source>
</evidence>
<dbReference type="GO" id="GO:0005759">
    <property type="term" value="C:mitochondrial matrix"/>
    <property type="evidence" value="ECO:0007669"/>
    <property type="project" value="TreeGrafter"/>
</dbReference>
<feature type="region of interest" description="Disordered" evidence="3">
    <location>
        <begin position="190"/>
        <end position="243"/>
    </location>
</feature>
<dbReference type="Pfam" id="PF07724">
    <property type="entry name" value="AAA_2"/>
    <property type="match status" value="1"/>
</dbReference>
<dbReference type="GO" id="GO:0051603">
    <property type="term" value="P:proteolysis involved in protein catabolic process"/>
    <property type="evidence" value="ECO:0007669"/>
    <property type="project" value="TreeGrafter"/>
</dbReference>
<keyword evidence="2 6" id="KW-0067">ATP-binding</keyword>
<evidence type="ECO:0000259" key="5">
    <source>
        <dbReference type="SMART" id="SM01086"/>
    </source>
</evidence>
<dbReference type="PANTHER" id="PTHR48102">
    <property type="entry name" value="ATP-DEPENDENT CLP PROTEASE ATP-BINDING SUBUNIT CLPX-LIKE, MITOCHONDRIAL-RELATED"/>
    <property type="match status" value="1"/>
</dbReference>
<feature type="region of interest" description="Disordered" evidence="3">
    <location>
        <begin position="99"/>
        <end position="158"/>
    </location>
</feature>
<feature type="domain" description="Clp ATPase C-terminal" evidence="5">
    <location>
        <begin position="554"/>
        <end position="648"/>
    </location>
</feature>
<evidence type="ECO:0000256" key="1">
    <source>
        <dbReference type="ARBA" id="ARBA00022741"/>
    </source>
</evidence>
<gene>
    <name evidence="6" type="ORF">DB88DRAFT_500763</name>
</gene>
<evidence type="ECO:0000256" key="2">
    <source>
        <dbReference type="ARBA" id="ARBA00022840"/>
    </source>
</evidence>
<dbReference type="InterPro" id="IPR003959">
    <property type="entry name" value="ATPase_AAA_core"/>
</dbReference>
<sequence length="689" mass="74305">MITWNDSSTKKPPQDLSRLALIVQALHRLSTYSMPTLFKLGRLRSAAVLSLRHASSLQSRSPRELYEHLSQYIVGQDRAKRVLSVAVFNHYLRIAPLAEAESAPTPPPSRPPNSPPPASSDKLRHSSTASDARPTAKTARAVPIPETDPAILSSDGDPAATHLHQLTAETGEKQWARDYFISQAPSLTPSSALHKAIKRRKAPSDDESLPPGRPSPTSPTSSLFPPFTPFIRPPFIDTAGTDGESLRRIRLRAPDMEELDPRPAVAETDTADAERNDQDIGKGRKVEIEKSNVLMIGPTGTGKTLMTKTLARVLDVPFASCDATTYTSAGYVGDDVETCILRLLQAADYDVARAERGIIHIDEIDKLARRGAGDGFATWGGGRDVGGEGVQQAFLRLLEGTTVTLQAKPPPITAGSKKEGKDDIGGEGWASDANLRNGLSGMGPKRGVRDGLPGFGASGSSGKAETFVVDTSNILFICSGAFVGLENLVNSRIGKGSMGFGARLPSPPPDRTTGDLPDFNPEALKGLATPDLTQYGLIPEFLGRLPIISTLHPLSVHDLVRILTEPKNALVKQYQAMFEAYGSELIFTRKALEAVATEGLKRGGGARGLRGVLEEVLGDAMFEVPSSGVRYCLITESTVKKETEALYFSRGQKYLCEQRAEEEDRSLTPDGIRQAEWESEEDGRIRASG</sequence>
<feature type="region of interest" description="Disordered" evidence="3">
    <location>
        <begin position="255"/>
        <end position="282"/>
    </location>
</feature>
<dbReference type="InterPro" id="IPR019489">
    <property type="entry name" value="Clp_ATPase_C"/>
</dbReference>
<dbReference type="PANTHER" id="PTHR48102:SF7">
    <property type="entry name" value="ATP-DEPENDENT CLP PROTEASE ATP-BINDING SUBUNIT CLPX-LIKE, MITOCHONDRIAL"/>
    <property type="match status" value="1"/>
</dbReference>
<dbReference type="EMBL" id="JAODAN010000011">
    <property type="protein sequence ID" value="KAK1921446.1"/>
    <property type="molecule type" value="Genomic_DNA"/>
</dbReference>
<dbReference type="SMART" id="SM01086">
    <property type="entry name" value="ClpB_D2-small"/>
    <property type="match status" value="1"/>
</dbReference>
<dbReference type="Gene3D" id="3.40.50.300">
    <property type="entry name" value="P-loop containing nucleotide triphosphate hydrolases"/>
    <property type="match status" value="2"/>
</dbReference>
<feature type="compositionally biased region" description="Pro residues" evidence="3">
    <location>
        <begin position="104"/>
        <end position="118"/>
    </location>
</feature>
<evidence type="ECO:0000313" key="6">
    <source>
        <dbReference type="EMBL" id="KAK1921446.1"/>
    </source>
</evidence>
<organism evidence="6 7">
    <name type="scientific">Papiliotrema laurentii</name>
    <name type="common">Cryptococcus laurentii</name>
    <dbReference type="NCBI Taxonomy" id="5418"/>
    <lineage>
        <taxon>Eukaryota</taxon>
        <taxon>Fungi</taxon>
        <taxon>Dikarya</taxon>
        <taxon>Basidiomycota</taxon>
        <taxon>Agaricomycotina</taxon>
        <taxon>Tremellomycetes</taxon>
        <taxon>Tremellales</taxon>
        <taxon>Rhynchogastremaceae</taxon>
        <taxon>Papiliotrema</taxon>
    </lineage>
</organism>
<feature type="region of interest" description="Disordered" evidence="3">
    <location>
        <begin position="408"/>
        <end position="430"/>
    </location>
</feature>
<reference evidence="6" key="1">
    <citation type="submission" date="2023-02" db="EMBL/GenBank/DDBJ databases">
        <title>Identification and recombinant expression of a fungal hydrolase from Papiliotrema laurentii that hydrolyzes apple cutin and clears colloidal polyester polyurethane.</title>
        <authorList>
            <consortium name="DOE Joint Genome Institute"/>
            <person name="Roman V.A."/>
            <person name="Bojanowski C."/>
            <person name="Crable B.R."/>
            <person name="Wagner D.N."/>
            <person name="Hung C.S."/>
            <person name="Nadeau L.J."/>
            <person name="Schratz L."/>
            <person name="Haridas S."/>
            <person name="Pangilinan J."/>
            <person name="Lipzen A."/>
            <person name="Na H."/>
            <person name="Yan M."/>
            <person name="Ng V."/>
            <person name="Grigoriev I.V."/>
            <person name="Spatafora J.W."/>
            <person name="Barlow D."/>
            <person name="Biffinger J."/>
            <person name="Kelley-Loughnane N."/>
            <person name="Varaljay V.A."/>
            <person name="Crookes-Goodson W.J."/>
        </authorList>
    </citation>
    <scope>NUCLEOTIDE SEQUENCE</scope>
    <source>
        <strain evidence="6">5307AH</strain>
    </source>
</reference>
<evidence type="ECO:0000256" key="3">
    <source>
        <dbReference type="SAM" id="MobiDB-lite"/>
    </source>
</evidence>
<accession>A0AAD9FMW8</accession>
<dbReference type="InterPro" id="IPR027417">
    <property type="entry name" value="P-loop_NTPase"/>
</dbReference>
<dbReference type="InterPro" id="IPR003593">
    <property type="entry name" value="AAA+_ATPase"/>
</dbReference>
<feature type="domain" description="AAA+ ATPase" evidence="4">
    <location>
        <begin position="289"/>
        <end position="494"/>
    </location>
</feature>
<protein>
    <submittedName>
        <fullName evidence="6">ATP-dependent Clp protease ATP-binding subunit</fullName>
    </submittedName>
</protein>
<proteinExistence type="predicted"/>
<keyword evidence="6" id="KW-0645">Protease</keyword>
<dbReference type="SUPFAM" id="SSF52540">
    <property type="entry name" value="P-loop containing nucleoside triphosphate hydrolases"/>
    <property type="match status" value="1"/>
</dbReference>
<dbReference type="Pfam" id="PF10431">
    <property type="entry name" value="ClpB_D2-small"/>
    <property type="match status" value="1"/>
</dbReference>
<dbReference type="GO" id="GO:0005524">
    <property type="term" value="F:ATP binding"/>
    <property type="evidence" value="ECO:0007669"/>
    <property type="project" value="UniProtKB-KW"/>
</dbReference>
<dbReference type="AlphaFoldDB" id="A0AAD9FMW8"/>
<dbReference type="SMART" id="SM00382">
    <property type="entry name" value="AAA"/>
    <property type="match status" value="1"/>
</dbReference>
<feature type="region of interest" description="Disordered" evidence="3">
    <location>
        <begin position="659"/>
        <end position="689"/>
    </location>
</feature>
<comment type="caution">
    <text evidence="6">The sequence shown here is derived from an EMBL/GenBank/DDBJ whole genome shotgun (WGS) entry which is preliminary data.</text>
</comment>
<dbReference type="GO" id="GO:0008233">
    <property type="term" value="F:peptidase activity"/>
    <property type="evidence" value="ECO:0007669"/>
    <property type="project" value="UniProtKB-KW"/>
</dbReference>
<dbReference type="Proteomes" id="UP001182556">
    <property type="component" value="Unassembled WGS sequence"/>
</dbReference>